<dbReference type="AlphaFoldDB" id="Q01H80"/>
<dbReference type="GO" id="GO:0030244">
    <property type="term" value="P:cellulose biosynthetic process"/>
    <property type="evidence" value="ECO:0007669"/>
    <property type="project" value="InterPro"/>
</dbReference>
<dbReference type="FunCoup" id="Q01H80">
    <property type="interactions" value="402"/>
</dbReference>
<evidence type="ECO:0000313" key="2">
    <source>
        <dbReference type="Proteomes" id="UP000009170"/>
    </source>
</evidence>
<name>Q01H80_OSTTA</name>
<evidence type="ECO:0000313" key="1">
    <source>
        <dbReference type="EMBL" id="CAL49914.1"/>
    </source>
</evidence>
<protein>
    <submittedName>
        <fullName evidence="1">Unnamed product</fullName>
    </submittedName>
</protein>
<gene>
    <name evidence="1" type="ORF">OT_ostta01g00030</name>
</gene>
<proteinExistence type="predicted"/>
<reference evidence="1 2" key="2">
    <citation type="journal article" date="2014" name="BMC Genomics">
        <title>An improved genome of the model marine alga Ostreococcus tauri unfolds by assessing Illumina de novo assemblies.</title>
        <authorList>
            <person name="Blanc-Mathieu R."/>
            <person name="Verhelst B."/>
            <person name="Derelle E."/>
            <person name="Rombauts S."/>
            <person name="Bouget F.Y."/>
            <person name="Carre I."/>
            <person name="Chateau A."/>
            <person name="Eyre-Walker A."/>
            <person name="Grimsley N."/>
            <person name="Moreau H."/>
            <person name="Piegu B."/>
            <person name="Rivals E."/>
            <person name="Schackwitz W."/>
            <person name="Van de Peer Y."/>
            <person name="Piganeau G."/>
        </authorList>
    </citation>
    <scope>NUCLEOTIDE SEQUENCE [LARGE SCALE GENOMIC DNA]</scope>
    <source>
        <strain evidence="2">OTTH 0595 / CCAP 157/2 / RCC745</strain>
    </source>
</reference>
<dbReference type="Proteomes" id="UP000009170">
    <property type="component" value="Unassembled WGS sequence"/>
</dbReference>
<dbReference type="EMBL" id="CAID01000001">
    <property type="protein sequence ID" value="CAL49914.1"/>
    <property type="molecule type" value="Genomic_DNA"/>
</dbReference>
<keyword evidence="2" id="KW-1185">Reference proteome</keyword>
<accession>Q01H80</accession>
<dbReference type="InterPro" id="IPR044224">
    <property type="entry name" value="KOBITO1-like"/>
</dbReference>
<dbReference type="InParanoid" id="Q01H80"/>
<dbReference type="OrthoDB" id="433309at2759"/>
<sequence length="380" mass="43466">MRGAARGRARSKRTHHVCLVIVPLSIVAVFIRSRFARVNRHSIGARGVAVASTVSRSTEGPLVEDWLNFHRLVGVDRFYIFLEGRATTRLPWSKHRREVRLFDDIDVKSHHAVSKLRNKSFLKPYVANASCGASALFVRQTLNLEMAIEAARRDGFRWLIHIDVDELLYPSSSPRFNIKDVLHDDVPSDCELVVFPNHEAVPEVATNSSKSPFSAITLFRRNHQMVDRRPYRTFLRLARRQNILPNYFLAYANGKSAARLSSRSLRPNGAHRFKASRGARECTVRSSILHFPFDGNEARARRRAERCDCSAEDVEKCSMLSFDRELAAEARSRVGFEDWYERRVIESDDARKNTLLAAGLYFRAHEPFLLLTKLEGLMDD</sequence>
<dbReference type="RefSeq" id="XP_003074062.1">
    <property type="nucleotide sequence ID" value="XM_003074016.1"/>
</dbReference>
<dbReference type="PANTHER" id="PTHR46701">
    <property type="entry name" value="GLYCOSYLTRANSFERASE-LIKE KOBITO 1"/>
    <property type="match status" value="1"/>
</dbReference>
<dbReference type="PANTHER" id="PTHR46701:SF7">
    <property type="entry name" value="GLYCOSYLTRANSFERASE-LIKE KOBITO 1"/>
    <property type="match status" value="1"/>
</dbReference>
<comment type="caution">
    <text evidence="1">The sequence shown here is derived from an EMBL/GenBank/DDBJ whole genome shotgun (WGS) entry which is preliminary data.</text>
</comment>
<dbReference type="GO" id="GO:0009737">
    <property type="term" value="P:response to abscisic acid"/>
    <property type="evidence" value="ECO:0007669"/>
    <property type="project" value="InterPro"/>
</dbReference>
<dbReference type="STRING" id="70448.Q01H80"/>
<organism evidence="1 2">
    <name type="scientific">Ostreococcus tauri</name>
    <name type="common">Marine green alga</name>
    <dbReference type="NCBI Taxonomy" id="70448"/>
    <lineage>
        <taxon>Eukaryota</taxon>
        <taxon>Viridiplantae</taxon>
        <taxon>Chlorophyta</taxon>
        <taxon>Mamiellophyceae</taxon>
        <taxon>Mamiellales</taxon>
        <taxon>Bathycoccaceae</taxon>
        <taxon>Ostreococcus</taxon>
    </lineage>
</organism>
<dbReference type="KEGG" id="ota:OT_ostta01g00030"/>
<reference evidence="2" key="1">
    <citation type="journal article" date="2006" name="Proc. Natl. Acad. Sci. U.S.A.">
        <title>Genome analysis of the smallest free-living eukaryote Ostreococcus tauri unveils many unique features.</title>
        <authorList>
            <person name="Derelle E."/>
            <person name="Ferraz C."/>
            <person name="Rombauts S."/>
            <person name="Rouze P."/>
            <person name="Worden A.Z."/>
            <person name="Robbens S."/>
            <person name="Partensky F."/>
            <person name="Degroeve S."/>
            <person name="Echeynie S."/>
            <person name="Cooke R."/>
            <person name="Saeys Y."/>
            <person name="Wuyts J."/>
            <person name="Jabbari K."/>
            <person name="Bowler C."/>
            <person name="Panaud O."/>
            <person name="Piegu B."/>
            <person name="Ball S.G."/>
            <person name="Ral J.-P."/>
            <person name="Bouget F.-Y."/>
            <person name="Piganeau G."/>
            <person name="De Baets B."/>
            <person name="Picard A."/>
            <person name="Delseny M."/>
            <person name="Demaille J."/>
            <person name="Van de Peer Y."/>
            <person name="Moreau H."/>
        </authorList>
    </citation>
    <scope>NUCLEOTIDE SEQUENCE [LARGE SCALE GENOMIC DNA]</scope>
    <source>
        <strain evidence="2">OTTH 0595 / CCAP 157/2 / RCC745</strain>
    </source>
</reference>
<dbReference type="OMA" id="TRIYEPM"/>
<dbReference type="GeneID" id="9832502"/>